<dbReference type="PANTHER" id="PTHR28019">
    <property type="entry name" value="CELL MEMBRANE PROTEIN YLR413W-RELATED"/>
    <property type="match status" value="1"/>
</dbReference>
<proteinExistence type="predicted"/>
<dbReference type="Proteomes" id="UP000008066">
    <property type="component" value="Unassembled WGS sequence"/>
</dbReference>
<feature type="chain" id="PRO_5003409019" evidence="2">
    <location>
        <begin position="31"/>
        <end position="412"/>
    </location>
</feature>
<keyword evidence="1" id="KW-0812">Transmembrane</keyword>
<dbReference type="GO" id="GO:0031505">
    <property type="term" value="P:fungal-type cell wall organization"/>
    <property type="evidence" value="ECO:0007669"/>
    <property type="project" value="TreeGrafter"/>
</dbReference>
<name>G0S8M5_CHATD</name>
<organism evidence="4">
    <name type="scientific">Chaetomium thermophilum (strain DSM 1495 / CBS 144.50 / IMI 039719)</name>
    <name type="common">Thermochaetoides thermophila</name>
    <dbReference type="NCBI Taxonomy" id="759272"/>
    <lineage>
        <taxon>Eukaryota</taxon>
        <taxon>Fungi</taxon>
        <taxon>Dikarya</taxon>
        <taxon>Ascomycota</taxon>
        <taxon>Pezizomycotina</taxon>
        <taxon>Sordariomycetes</taxon>
        <taxon>Sordariomycetidae</taxon>
        <taxon>Sordariales</taxon>
        <taxon>Chaetomiaceae</taxon>
        <taxon>Thermochaetoides</taxon>
    </lineage>
</organism>
<dbReference type="HOGENOM" id="CLU_674702_0_0_1"/>
<protein>
    <submittedName>
        <fullName evidence="3">Uncharacterized protein</fullName>
    </submittedName>
</protein>
<reference evidence="3 4" key="1">
    <citation type="journal article" date="2011" name="Cell">
        <title>Insight into structure and assembly of the nuclear pore complex by utilizing the genome of a eukaryotic thermophile.</title>
        <authorList>
            <person name="Amlacher S."/>
            <person name="Sarges P."/>
            <person name="Flemming D."/>
            <person name="van Noort V."/>
            <person name="Kunze R."/>
            <person name="Devos D.P."/>
            <person name="Arumugam M."/>
            <person name="Bork P."/>
            <person name="Hurt E."/>
        </authorList>
    </citation>
    <scope>NUCLEOTIDE SEQUENCE [LARGE SCALE GENOMIC DNA]</scope>
    <source>
        <strain evidence="4">DSM 1495 / CBS 144.50 / IMI 039719</strain>
    </source>
</reference>
<feature type="transmembrane region" description="Helical" evidence="1">
    <location>
        <begin position="309"/>
        <end position="336"/>
    </location>
</feature>
<gene>
    <name evidence="3" type="ORF">CTHT_0038620</name>
</gene>
<keyword evidence="1" id="KW-1133">Transmembrane helix</keyword>
<dbReference type="PANTHER" id="PTHR28019:SF2">
    <property type="entry name" value="CELL MEMBRANE PROTEIN YLR413W-RELATED"/>
    <property type="match status" value="1"/>
</dbReference>
<dbReference type="EMBL" id="GL988041">
    <property type="protein sequence ID" value="EGS21985.1"/>
    <property type="molecule type" value="Genomic_DNA"/>
</dbReference>
<dbReference type="RefSeq" id="XP_006694281.1">
    <property type="nucleotide sequence ID" value="XM_006694218.1"/>
</dbReference>
<dbReference type="Gene3D" id="1.10.287.700">
    <property type="entry name" value="Helix hairpin bin"/>
    <property type="match status" value="1"/>
</dbReference>
<sequence length="412" mass="44133">MQPHSLILKLIPLLCCGLAVISLSVALAAGVKPNTMEGISIINFNMSRFGQLNITSALDDQVKDVCGLTGTVAKAVDNVVDKAKDVAGKAVDKVQDIGEEAIDAGKNAADTAKDVAKNIGKKLGFGRRDPLLGMVIKGTAKLVGGTGLGKNNEFSEKCTEVLGGLTQFPAALIAKLAGSTARALGIQEYYSVHIGVVCVGSYEPDPFAKNPKINITDCTTKLHRPGSKVFDFLEDLQEKISSGPFNKIKLIDTLRLPEMILKALKLVSSLLTNFSNAFLASVLALALALIVLCLLFVPKLEENPKIQFYCLMASTVLLGTSWLIALVASGIITWMACKIEEKLREYGPKFGIVATRPPGMYVLLWSGVVLESVALAVVTLMVLKETKARKEAKKGRGVEIEMSEKQSWNGSI</sequence>
<dbReference type="GO" id="GO:0005886">
    <property type="term" value="C:plasma membrane"/>
    <property type="evidence" value="ECO:0007669"/>
    <property type="project" value="InterPro"/>
</dbReference>
<feature type="transmembrane region" description="Helical" evidence="1">
    <location>
        <begin position="362"/>
        <end position="383"/>
    </location>
</feature>
<dbReference type="InterPro" id="IPR052413">
    <property type="entry name" value="SUR7_domain"/>
</dbReference>
<dbReference type="InterPro" id="IPR009571">
    <property type="entry name" value="SUR7/Rim9-like_fungi"/>
</dbReference>
<dbReference type="AlphaFoldDB" id="G0S8M5"/>
<accession>G0S8M5</accession>
<dbReference type="OMA" id="IIWTLMA"/>
<evidence type="ECO:0000313" key="4">
    <source>
        <dbReference type="Proteomes" id="UP000008066"/>
    </source>
</evidence>
<evidence type="ECO:0000256" key="1">
    <source>
        <dbReference type="SAM" id="Phobius"/>
    </source>
</evidence>
<feature type="signal peptide" evidence="2">
    <location>
        <begin position="1"/>
        <end position="30"/>
    </location>
</feature>
<feature type="transmembrane region" description="Helical" evidence="1">
    <location>
        <begin position="277"/>
        <end position="297"/>
    </location>
</feature>
<dbReference type="GO" id="GO:0051285">
    <property type="term" value="C:cell cortex of cell tip"/>
    <property type="evidence" value="ECO:0007669"/>
    <property type="project" value="TreeGrafter"/>
</dbReference>
<evidence type="ECO:0000256" key="2">
    <source>
        <dbReference type="SAM" id="SignalP"/>
    </source>
</evidence>
<dbReference type="GeneID" id="18257900"/>
<keyword evidence="1" id="KW-0472">Membrane</keyword>
<dbReference type="Pfam" id="PF06687">
    <property type="entry name" value="SUR7"/>
    <property type="match status" value="1"/>
</dbReference>
<keyword evidence="2" id="KW-0732">Signal</keyword>
<dbReference type="OrthoDB" id="4159154at2759"/>
<keyword evidence="4" id="KW-1185">Reference proteome</keyword>
<dbReference type="KEGG" id="cthr:CTHT_0038620"/>
<evidence type="ECO:0000313" key="3">
    <source>
        <dbReference type="EMBL" id="EGS21985.1"/>
    </source>
</evidence>